<feature type="chain" id="PRO_5037709633" description="Lipoprotein" evidence="1">
    <location>
        <begin position="23"/>
        <end position="220"/>
    </location>
</feature>
<evidence type="ECO:0008006" key="4">
    <source>
        <dbReference type="Google" id="ProtNLM"/>
    </source>
</evidence>
<gene>
    <name evidence="2" type="ORF">GCM10007053_30280</name>
</gene>
<evidence type="ECO:0000256" key="1">
    <source>
        <dbReference type="SAM" id="SignalP"/>
    </source>
</evidence>
<dbReference type="EMBL" id="BMYM01000004">
    <property type="protein sequence ID" value="GHD39084.1"/>
    <property type="molecule type" value="Genomic_DNA"/>
</dbReference>
<accession>A0A919CMY1</accession>
<dbReference type="Proteomes" id="UP000644693">
    <property type="component" value="Unassembled WGS sequence"/>
</dbReference>
<protein>
    <recommendedName>
        <fullName evidence="4">Lipoprotein</fullName>
    </recommendedName>
</protein>
<evidence type="ECO:0000313" key="3">
    <source>
        <dbReference type="Proteomes" id="UP000644693"/>
    </source>
</evidence>
<evidence type="ECO:0000313" key="2">
    <source>
        <dbReference type="EMBL" id="GHD39084.1"/>
    </source>
</evidence>
<dbReference type="PROSITE" id="PS51257">
    <property type="entry name" value="PROKAR_LIPOPROTEIN"/>
    <property type="match status" value="1"/>
</dbReference>
<organism evidence="2 3">
    <name type="scientific">Parahalioglobus pacificus</name>
    <dbReference type="NCBI Taxonomy" id="930806"/>
    <lineage>
        <taxon>Bacteria</taxon>
        <taxon>Pseudomonadati</taxon>
        <taxon>Pseudomonadota</taxon>
        <taxon>Gammaproteobacteria</taxon>
        <taxon>Cellvibrionales</taxon>
        <taxon>Halieaceae</taxon>
        <taxon>Parahalioglobus</taxon>
    </lineage>
</organism>
<reference evidence="2" key="2">
    <citation type="submission" date="2020-09" db="EMBL/GenBank/DDBJ databases">
        <authorList>
            <person name="Sun Q."/>
            <person name="Kim S."/>
        </authorList>
    </citation>
    <scope>NUCLEOTIDE SEQUENCE</scope>
    <source>
        <strain evidence="2">KCTC 23430</strain>
    </source>
</reference>
<proteinExistence type="predicted"/>
<comment type="caution">
    <text evidence="2">The sequence shown here is derived from an EMBL/GenBank/DDBJ whole genome shotgun (WGS) entry which is preliminary data.</text>
</comment>
<keyword evidence="3" id="KW-1185">Reference proteome</keyword>
<feature type="signal peptide" evidence="1">
    <location>
        <begin position="1"/>
        <end position="22"/>
    </location>
</feature>
<reference evidence="2" key="1">
    <citation type="journal article" date="2014" name="Int. J. Syst. Evol. Microbiol.">
        <title>Complete genome sequence of Corynebacterium casei LMG S-19264T (=DSM 44701T), isolated from a smear-ripened cheese.</title>
        <authorList>
            <consortium name="US DOE Joint Genome Institute (JGI-PGF)"/>
            <person name="Walter F."/>
            <person name="Albersmeier A."/>
            <person name="Kalinowski J."/>
            <person name="Ruckert C."/>
        </authorList>
    </citation>
    <scope>NUCLEOTIDE SEQUENCE</scope>
    <source>
        <strain evidence="2">KCTC 23430</strain>
    </source>
</reference>
<name>A0A919CMY1_9GAMM</name>
<dbReference type="RefSeq" id="WP_189478679.1">
    <property type="nucleotide sequence ID" value="NZ_BMYM01000004.1"/>
</dbReference>
<keyword evidence="1" id="KW-0732">Signal</keyword>
<sequence length="220" mass="23669">MTVIRTASFVVIAALLTGCVTSTVDEMVFNEPTEGIGDATVVILGRRHASDYETEPDFIDCVGKHIEARDSSIDVIGELEFLNQLYPWFEPRTAPLRPQDIDKLMAQPPVAARMAALKTEYMIWIDGSTVRTNSAGSMTCGIGPGGAGCFGFGTWGNDSDYEATIWDFTDKAEVGRVNTSASGQSYMPAVVVPIPIIAPVQGTACDGLGDQLLEFLSSEY</sequence>
<dbReference type="AlphaFoldDB" id="A0A919CMY1"/>